<keyword evidence="2" id="KW-1133">Transmembrane helix</keyword>
<accession>A0A0G4IYK5</accession>
<dbReference type="AlphaFoldDB" id="A0A0G4IYK5"/>
<feature type="transmembrane region" description="Helical" evidence="2">
    <location>
        <begin position="126"/>
        <end position="150"/>
    </location>
</feature>
<keyword evidence="2" id="KW-0472">Membrane</keyword>
<feature type="transmembrane region" description="Helical" evidence="2">
    <location>
        <begin position="183"/>
        <end position="207"/>
    </location>
</feature>
<evidence type="ECO:0000256" key="1">
    <source>
        <dbReference type="SAM" id="MobiDB-lite"/>
    </source>
</evidence>
<name>A0A0G4IYK5_PLABS</name>
<gene>
    <name evidence="3" type="ORF">PBRA_001396</name>
    <name evidence="4" type="ORF">PLBR_LOCUS1363</name>
</gene>
<dbReference type="EMBL" id="OVEO01000002">
    <property type="protein sequence ID" value="SPQ94148.1"/>
    <property type="molecule type" value="Genomic_DNA"/>
</dbReference>
<keyword evidence="2" id="KW-0812">Transmembrane</keyword>
<dbReference type="Proteomes" id="UP000039324">
    <property type="component" value="Unassembled WGS sequence"/>
</dbReference>
<geneLocation type="mitochondrion" evidence="4"/>
<evidence type="ECO:0000313" key="5">
    <source>
        <dbReference type="Proteomes" id="UP000039324"/>
    </source>
</evidence>
<dbReference type="Proteomes" id="UP000290189">
    <property type="component" value="Unassembled WGS sequence"/>
</dbReference>
<protein>
    <submittedName>
        <fullName evidence="3">Uncharacterized protein</fullName>
    </submittedName>
</protein>
<reference evidence="3 5" key="1">
    <citation type="submission" date="2015-02" db="EMBL/GenBank/DDBJ databases">
        <authorList>
            <person name="Chooi Y.-H."/>
        </authorList>
    </citation>
    <scope>NUCLEOTIDE SEQUENCE [LARGE SCALE GENOMIC DNA]</scope>
    <source>
        <strain evidence="3">E3</strain>
    </source>
</reference>
<keyword evidence="5" id="KW-1185">Reference proteome</keyword>
<evidence type="ECO:0000313" key="6">
    <source>
        <dbReference type="Proteomes" id="UP000290189"/>
    </source>
</evidence>
<proteinExistence type="predicted"/>
<evidence type="ECO:0000313" key="4">
    <source>
        <dbReference type="EMBL" id="SPQ94148.1"/>
    </source>
</evidence>
<sequence>MDRRESLDQAAPLPGIPSDSHAGRREKAGAAADSGAANRLAGRLSASGGAATLTRQASSLGTSRVQIDRNVQKRHSGAPIRQISISKRLSMQLGLSHEDPQQLLSKLEHRSQVEQREREREARMTWIRMVGIFVLFPVILIVLFAIGFAIESAPSIREIRPVQATVSDFFYSLVAGDSEYSHFVLETVVVSIFTIIGVVFQITAVLLEYATSQCSSNVLEIVGGDIRFYAPVLIWLNTATYATALQFGIGPTFSGAGHMCVLLPLFIISVIMLPFYFVFLMHNLRPGRITNKLVSMAVDISTQPTSRWIRGSSRLSMQTDEANVYARQATLIRLLEALGSIGLKAIQRNDKHVAYHAVEALRIFTVVYGESKSKWQGYWWVFPDRESPDSFSLSDELVSSIEEDRVWVEWKVLRQLQPLFRFALVPMRDLCFVIAVNTRKIAEPAAERGDFSVVDKCIKFMNTYVRLLINARDAGTLFCILLQYRLLITNLITFHAAATNGTVTPDTHRVSEVGVSQFEARIVKATQFLLYYSDVCTSSGMAFLVQVIAQDMAEIVVAASRANFSSTMQLLDALLQCGTKDDMAVCAAQIRLACRLHSSPRSAALVQKITEFLTRHSTEALGKAIAKMQSVTDKDFWEINDRQENLEFMTLELKQLLPSIVQQIENAREQRRTD</sequence>
<dbReference type="OrthoDB" id="32890at2759"/>
<reference evidence="4 6" key="2">
    <citation type="submission" date="2018-03" db="EMBL/GenBank/DDBJ databases">
        <authorList>
            <person name="Fogelqvist J."/>
        </authorList>
    </citation>
    <scope>NUCLEOTIDE SEQUENCE [LARGE SCALE GENOMIC DNA]</scope>
</reference>
<feature type="transmembrane region" description="Helical" evidence="2">
    <location>
        <begin position="228"/>
        <end position="249"/>
    </location>
</feature>
<feature type="transmembrane region" description="Helical" evidence="2">
    <location>
        <begin position="255"/>
        <end position="279"/>
    </location>
</feature>
<keyword evidence="4" id="KW-0496">Mitochondrion</keyword>
<evidence type="ECO:0000256" key="2">
    <source>
        <dbReference type="SAM" id="Phobius"/>
    </source>
</evidence>
<evidence type="ECO:0000313" key="3">
    <source>
        <dbReference type="EMBL" id="CEP00342.1"/>
    </source>
</evidence>
<organism evidence="3 5">
    <name type="scientific">Plasmodiophora brassicae</name>
    <name type="common">Clubroot disease agent</name>
    <dbReference type="NCBI Taxonomy" id="37360"/>
    <lineage>
        <taxon>Eukaryota</taxon>
        <taxon>Sar</taxon>
        <taxon>Rhizaria</taxon>
        <taxon>Endomyxa</taxon>
        <taxon>Phytomyxea</taxon>
        <taxon>Plasmodiophorida</taxon>
        <taxon>Plasmodiophoridae</taxon>
        <taxon>Plasmodiophora</taxon>
    </lineage>
</organism>
<feature type="region of interest" description="Disordered" evidence="1">
    <location>
        <begin position="1"/>
        <end position="37"/>
    </location>
</feature>
<dbReference type="EMBL" id="CDSF01000101">
    <property type="protein sequence ID" value="CEP00342.1"/>
    <property type="molecule type" value="Genomic_DNA"/>
</dbReference>